<proteinExistence type="predicted"/>
<gene>
    <name evidence="2" type="ORF">KC01_LOCUS41050</name>
</gene>
<dbReference type="EMBL" id="OZ035831">
    <property type="protein sequence ID" value="CAL1615044.1"/>
    <property type="molecule type" value="Genomic_DNA"/>
</dbReference>
<evidence type="ECO:0000313" key="2">
    <source>
        <dbReference type="EMBL" id="CAL1615044.1"/>
    </source>
</evidence>
<dbReference type="PANTHER" id="PTHR28586:SF1">
    <property type="entry name" value="PROTEIN PAXX"/>
    <property type="match status" value="1"/>
</dbReference>
<dbReference type="AlphaFoldDB" id="A0AAV2MNL6"/>
<dbReference type="Pfam" id="PF15384">
    <property type="entry name" value="PAXX"/>
    <property type="match status" value="1"/>
</dbReference>
<dbReference type="GO" id="GO:0035861">
    <property type="term" value="C:site of double-strand break"/>
    <property type="evidence" value="ECO:0007669"/>
    <property type="project" value="TreeGrafter"/>
</dbReference>
<dbReference type="GO" id="GO:0070419">
    <property type="term" value="C:nonhomologous end joining complex"/>
    <property type="evidence" value="ECO:0007669"/>
    <property type="project" value="TreeGrafter"/>
</dbReference>
<protein>
    <submittedName>
        <fullName evidence="2">Uncharacterized protein</fullName>
    </submittedName>
</protein>
<dbReference type="Proteomes" id="UP001497482">
    <property type="component" value="Chromosome 9"/>
</dbReference>
<organism evidence="2 3">
    <name type="scientific">Knipowitschia caucasica</name>
    <name type="common">Caucasian dwarf goby</name>
    <name type="synonym">Pomatoschistus caucasicus</name>
    <dbReference type="NCBI Taxonomy" id="637954"/>
    <lineage>
        <taxon>Eukaryota</taxon>
        <taxon>Metazoa</taxon>
        <taxon>Chordata</taxon>
        <taxon>Craniata</taxon>
        <taxon>Vertebrata</taxon>
        <taxon>Euteleostomi</taxon>
        <taxon>Actinopterygii</taxon>
        <taxon>Neopterygii</taxon>
        <taxon>Teleostei</taxon>
        <taxon>Neoteleostei</taxon>
        <taxon>Acanthomorphata</taxon>
        <taxon>Gobiaria</taxon>
        <taxon>Gobiiformes</taxon>
        <taxon>Gobioidei</taxon>
        <taxon>Gobiidae</taxon>
        <taxon>Gobiinae</taxon>
        <taxon>Knipowitschia</taxon>
    </lineage>
</organism>
<evidence type="ECO:0000313" key="3">
    <source>
        <dbReference type="Proteomes" id="UP001497482"/>
    </source>
</evidence>
<dbReference type="InterPro" id="IPR027873">
    <property type="entry name" value="PAXX"/>
</dbReference>
<reference evidence="2 3" key="1">
    <citation type="submission" date="2024-04" db="EMBL/GenBank/DDBJ databases">
        <authorList>
            <person name="Waldvogel A.-M."/>
            <person name="Schoenle A."/>
        </authorList>
    </citation>
    <scope>NUCLEOTIDE SEQUENCE [LARGE SCALE GENOMIC DNA]</scope>
</reference>
<dbReference type="GO" id="GO:0060090">
    <property type="term" value="F:molecular adaptor activity"/>
    <property type="evidence" value="ECO:0007669"/>
    <property type="project" value="TreeGrafter"/>
</dbReference>
<accession>A0AAV2MNL6</accession>
<feature type="region of interest" description="Disordered" evidence="1">
    <location>
        <begin position="132"/>
        <end position="190"/>
    </location>
</feature>
<name>A0AAV2MNL6_KNICA</name>
<dbReference type="GO" id="GO:0005634">
    <property type="term" value="C:nucleus"/>
    <property type="evidence" value="ECO:0007669"/>
    <property type="project" value="TreeGrafter"/>
</dbReference>
<dbReference type="PANTHER" id="PTHR28586">
    <property type="entry name" value="PROTEIN PAXX"/>
    <property type="match status" value="1"/>
</dbReference>
<sequence>MNMESCRFCSVSDRISGSKYVCHTRRKHEGFKVSVTDAADCWTVDIADEALEKFMQKLSLKSPEDLCHKLSSGDVCLGVKNELAQLRLVTGSNPALLDLTKMDAVTAKQEVKQLLFKMADSLSQSAARDILTTTPVKNNQRRAPDFEPRQQNSAPCVTAKRRVPGSSLINPGTKKKREATGVAFDDPDED</sequence>
<evidence type="ECO:0000256" key="1">
    <source>
        <dbReference type="SAM" id="MobiDB-lite"/>
    </source>
</evidence>
<keyword evidence="3" id="KW-1185">Reference proteome</keyword>
<dbReference type="GO" id="GO:0006303">
    <property type="term" value="P:double-strand break repair via nonhomologous end joining"/>
    <property type="evidence" value="ECO:0007669"/>
    <property type="project" value="InterPro"/>
</dbReference>